<dbReference type="GO" id="GO:0031965">
    <property type="term" value="C:nuclear membrane"/>
    <property type="evidence" value="ECO:0007669"/>
    <property type="project" value="UniProtKB-SubCell"/>
</dbReference>
<dbReference type="GO" id="GO:0044613">
    <property type="term" value="C:nuclear pore central transport channel"/>
    <property type="evidence" value="ECO:0007669"/>
    <property type="project" value="UniProtKB-ARBA"/>
</dbReference>
<dbReference type="GeneID" id="30035872"/>
<keyword evidence="5" id="KW-0653">Protein transport</keyword>
<evidence type="ECO:0000313" key="11">
    <source>
        <dbReference type="Proteomes" id="UP000189580"/>
    </source>
</evidence>
<feature type="compositionally biased region" description="Polar residues" evidence="9">
    <location>
        <begin position="239"/>
        <end position="258"/>
    </location>
</feature>
<dbReference type="PANTHER" id="PTHR13437:SF2">
    <property type="entry name" value="NUCLEOPORIN P58_P45"/>
    <property type="match status" value="1"/>
</dbReference>
<name>A0A167CV63_9ASCO</name>
<keyword evidence="8" id="KW-0539">Nucleus</keyword>
<dbReference type="RefSeq" id="XP_018734620.1">
    <property type="nucleotide sequence ID" value="XM_018880841.1"/>
</dbReference>
<evidence type="ECO:0000256" key="6">
    <source>
        <dbReference type="ARBA" id="ARBA00023010"/>
    </source>
</evidence>
<gene>
    <name evidence="10" type="primary">NUP49</name>
    <name evidence="10" type="ORF">AWJ20_381</name>
</gene>
<dbReference type="OrthoDB" id="2538017at2759"/>
<dbReference type="GO" id="GO:0017056">
    <property type="term" value="F:structural constituent of nuclear pore"/>
    <property type="evidence" value="ECO:0007669"/>
    <property type="project" value="InterPro"/>
</dbReference>
<evidence type="ECO:0000256" key="4">
    <source>
        <dbReference type="ARBA" id="ARBA00022816"/>
    </source>
</evidence>
<dbReference type="EMBL" id="CP014501">
    <property type="protein sequence ID" value="ANB12143.1"/>
    <property type="molecule type" value="Genomic_DNA"/>
</dbReference>
<evidence type="ECO:0000256" key="1">
    <source>
        <dbReference type="ARBA" id="ARBA00004567"/>
    </source>
</evidence>
<organism evidence="10 11">
    <name type="scientific">Sugiyamaella lignohabitans</name>
    <dbReference type="NCBI Taxonomy" id="796027"/>
    <lineage>
        <taxon>Eukaryota</taxon>
        <taxon>Fungi</taxon>
        <taxon>Dikarya</taxon>
        <taxon>Ascomycota</taxon>
        <taxon>Saccharomycotina</taxon>
        <taxon>Dipodascomycetes</taxon>
        <taxon>Dipodascales</taxon>
        <taxon>Trichomonascaceae</taxon>
        <taxon>Sugiyamaella</taxon>
    </lineage>
</organism>
<dbReference type="Pfam" id="PF13634">
    <property type="entry name" value="Nucleoporin_FG"/>
    <property type="match status" value="2"/>
</dbReference>
<sequence length="513" mass="53284">MFGSTQTANNAGTGAFGANTGFGGATNTGGFGAGTGSTGFSLGGNTNTGSGFGAAAGANTGGGLFGQNKPVQQTASPFGAPTSTATGNTGTGLFGSNNAAGAGTGTGLFGSNTQAQSTGGLFGTKPAATTGTGLFGNNTTNTATTGTGLFGQPQQQQQQQQTTSLFGQPQQQQQPQQQATTSLFGTNTQQQQQQPQQTTSLFGQPQQQQQQQPQTSLFGAAPAATTAQKPLFGGLNTPAAPTTSTGLFGSATNTSTTARPLFGGGLTQPSTGTPSFGLGSSFQTPQQQQQQQQQLQQPTQEITLLTRPSDLPEAAQKELEALNDYITSQGRVCEELKANQDSQDEMIRSIPRDVELLTRKLSTTKEALKYDDRVLTNIKKLAETAVHDAELCFQLLGNIRGLSGGQSLLSNSTYGNNPAAGAAKLGGRKVDQLAPYFNHKIEEFGNRLHELAAIITEVEKGVDAAELDSVDGYANVNNIVAALQEEYQLFMSLGNRVAELHHDVGRLEQQKMA</sequence>
<dbReference type="GO" id="GO:0008139">
    <property type="term" value="F:nuclear localization sequence binding"/>
    <property type="evidence" value="ECO:0007669"/>
    <property type="project" value="InterPro"/>
</dbReference>
<evidence type="ECO:0000313" key="10">
    <source>
        <dbReference type="EMBL" id="ANB12143.1"/>
    </source>
</evidence>
<evidence type="ECO:0000256" key="5">
    <source>
        <dbReference type="ARBA" id="ARBA00022927"/>
    </source>
</evidence>
<dbReference type="GO" id="GO:0006606">
    <property type="term" value="P:protein import into nucleus"/>
    <property type="evidence" value="ECO:0007669"/>
    <property type="project" value="UniProtKB-ARBA"/>
</dbReference>
<dbReference type="AlphaFoldDB" id="A0A167CV63"/>
<feature type="compositionally biased region" description="Low complexity" evidence="9">
    <location>
        <begin position="130"/>
        <end position="219"/>
    </location>
</feature>
<proteinExistence type="predicted"/>
<dbReference type="GO" id="GO:0051028">
    <property type="term" value="P:mRNA transport"/>
    <property type="evidence" value="ECO:0007669"/>
    <property type="project" value="UniProtKB-KW"/>
</dbReference>
<dbReference type="InterPro" id="IPR025574">
    <property type="entry name" value="Nucleoporin_FG_rpt"/>
</dbReference>
<protein>
    <submittedName>
        <fullName evidence="10">FG-nucleoporin NUP49</fullName>
    </submittedName>
</protein>
<evidence type="ECO:0000256" key="8">
    <source>
        <dbReference type="ARBA" id="ARBA00023242"/>
    </source>
</evidence>
<keyword evidence="7" id="KW-0906">Nuclear pore complex</keyword>
<feature type="region of interest" description="Disordered" evidence="9">
    <location>
        <begin position="130"/>
        <end position="298"/>
    </location>
</feature>
<keyword evidence="6" id="KW-0811">Translocation</keyword>
<evidence type="ECO:0000256" key="2">
    <source>
        <dbReference type="ARBA" id="ARBA00004620"/>
    </source>
</evidence>
<keyword evidence="4" id="KW-0509">mRNA transport</keyword>
<keyword evidence="3" id="KW-0813">Transport</keyword>
<comment type="subcellular location">
    <subcellularLocation>
        <location evidence="2">Nucleus membrane</location>
        <topology evidence="2">Peripheral membrane protein</topology>
        <orientation evidence="2">Nucleoplasmic side</orientation>
    </subcellularLocation>
    <subcellularLocation>
        <location evidence="1">Nucleus</location>
        <location evidence="1">Nuclear pore complex</location>
    </subcellularLocation>
</comment>
<dbReference type="KEGG" id="slb:AWJ20_381"/>
<feature type="compositionally biased region" description="Low complexity" evidence="9">
    <location>
        <begin position="283"/>
        <end position="298"/>
    </location>
</feature>
<feature type="compositionally biased region" description="Polar residues" evidence="9">
    <location>
        <begin position="267"/>
        <end position="282"/>
    </location>
</feature>
<dbReference type="PANTHER" id="PTHR13437">
    <property type="entry name" value="NUCLEOPORIN P58/P45 NUCLEOPORIN-LIKE PROTEIN 1"/>
    <property type="match status" value="1"/>
</dbReference>
<dbReference type="Gene3D" id="6.10.140.1350">
    <property type="match status" value="1"/>
</dbReference>
<accession>A0A167CV63</accession>
<evidence type="ECO:0000256" key="9">
    <source>
        <dbReference type="SAM" id="MobiDB-lite"/>
    </source>
</evidence>
<dbReference type="InterPro" id="IPR024882">
    <property type="entry name" value="NUP58/p45/49"/>
</dbReference>
<dbReference type="Proteomes" id="UP000189580">
    <property type="component" value="Chromosome a"/>
</dbReference>
<keyword evidence="11" id="KW-1185">Reference proteome</keyword>
<evidence type="ECO:0000256" key="7">
    <source>
        <dbReference type="ARBA" id="ARBA00023132"/>
    </source>
</evidence>
<reference evidence="10 11" key="1">
    <citation type="submission" date="2016-02" db="EMBL/GenBank/DDBJ databases">
        <title>Complete genome sequence and transcriptome regulation of the pentose utilising yeast Sugiyamaella lignohabitans.</title>
        <authorList>
            <person name="Bellasio M."/>
            <person name="Peymann A."/>
            <person name="Valli M."/>
            <person name="Sipitzky M."/>
            <person name="Graf A."/>
            <person name="Sauer M."/>
            <person name="Marx H."/>
            <person name="Mattanovich D."/>
        </authorList>
    </citation>
    <scope>NUCLEOTIDE SEQUENCE [LARGE SCALE GENOMIC DNA]</scope>
    <source>
        <strain evidence="10 11">CBS 10342</strain>
    </source>
</reference>
<evidence type="ECO:0000256" key="3">
    <source>
        <dbReference type="ARBA" id="ARBA00022448"/>
    </source>
</evidence>